<proteinExistence type="predicted"/>
<accession>A0A9P6DDV9</accession>
<sequence length="164" mass="17906">MAWEELATCDVLANVTATPDTTRDPPYVLGRIQSPLRRVSVHFGRGDDSPIVLGCQFEWGRDYCDECAAISGGGPLGMSKAGSSAKTSGLCAICPPIRGLWKWSLTLPLETVDEAADPREDAAESHDLPHDGLPYRHQDPRTVSLTDLLNILHDDKFGLDEDNF</sequence>
<dbReference type="Proteomes" id="UP000807025">
    <property type="component" value="Unassembled WGS sequence"/>
</dbReference>
<dbReference type="EMBL" id="MU154524">
    <property type="protein sequence ID" value="KAF9501262.1"/>
    <property type="molecule type" value="Genomic_DNA"/>
</dbReference>
<feature type="region of interest" description="Disordered" evidence="1">
    <location>
        <begin position="117"/>
        <end position="136"/>
    </location>
</feature>
<evidence type="ECO:0000256" key="1">
    <source>
        <dbReference type="SAM" id="MobiDB-lite"/>
    </source>
</evidence>
<dbReference type="AlphaFoldDB" id="A0A9P6DDV9"/>
<evidence type="ECO:0000313" key="3">
    <source>
        <dbReference type="Proteomes" id="UP000807025"/>
    </source>
</evidence>
<name>A0A9P6DDV9_PLEER</name>
<gene>
    <name evidence="2" type="ORF">BDN71DRAFT_853755</name>
</gene>
<comment type="caution">
    <text evidence="2">The sequence shown here is derived from an EMBL/GenBank/DDBJ whole genome shotgun (WGS) entry which is preliminary data.</text>
</comment>
<evidence type="ECO:0000313" key="2">
    <source>
        <dbReference type="EMBL" id="KAF9501262.1"/>
    </source>
</evidence>
<protein>
    <submittedName>
        <fullName evidence="2">Uncharacterized protein</fullName>
    </submittedName>
</protein>
<organism evidence="2 3">
    <name type="scientific">Pleurotus eryngii</name>
    <name type="common">Boletus of the steppes</name>
    <dbReference type="NCBI Taxonomy" id="5323"/>
    <lineage>
        <taxon>Eukaryota</taxon>
        <taxon>Fungi</taxon>
        <taxon>Dikarya</taxon>
        <taxon>Basidiomycota</taxon>
        <taxon>Agaricomycotina</taxon>
        <taxon>Agaricomycetes</taxon>
        <taxon>Agaricomycetidae</taxon>
        <taxon>Agaricales</taxon>
        <taxon>Pleurotineae</taxon>
        <taxon>Pleurotaceae</taxon>
        <taxon>Pleurotus</taxon>
    </lineage>
</organism>
<dbReference type="OrthoDB" id="3075442at2759"/>
<reference evidence="2" key="1">
    <citation type="submission" date="2020-11" db="EMBL/GenBank/DDBJ databases">
        <authorList>
            <consortium name="DOE Joint Genome Institute"/>
            <person name="Ahrendt S."/>
            <person name="Riley R."/>
            <person name="Andreopoulos W."/>
            <person name="Labutti K."/>
            <person name="Pangilinan J."/>
            <person name="Ruiz-Duenas F.J."/>
            <person name="Barrasa J.M."/>
            <person name="Sanchez-Garcia M."/>
            <person name="Camarero S."/>
            <person name="Miyauchi S."/>
            <person name="Serrano A."/>
            <person name="Linde D."/>
            <person name="Babiker R."/>
            <person name="Drula E."/>
            <person name="Ayuso-Fernandez I."/>
            <person name="Pacheco R."/>
            <person name="Padilla G."/>
            <person name="Ferreira P."/>
            <person name="Barriuso J."/>
            <person name="Kellner H."/>
            <person name="Castanera R."/>
            <person name="Alfaro M."/>
            <person name="Ramirez L."/>
            <person name="Pisabarro A.G."/>
            <person name="Kuo A."/>
            <person name="Tritt A."/>
            <person name="Lipzen A."/>
            <person name="He G."/>
            <person name="Yan M."/>
            <person name="Ng V."/>
            <person name="Cullen D."/>
            <person name="Martin F."/>
            <person name="Rosso M.-N."/>
            <person name="Henrissat B."/>
            <person name="Hibbett D."/>
            <person name="Martinez A.T."/>
            <person name="Grigoriev I.V."/>
        </authorList>
    </citation>
    <scope>NUCLEOTIDE SEQUENCE</scope>
    <source>
        <strain evidence="2">ATCC 90797</strain>
    </source>
</reference>
<keyword evidence="3" id="KW-1185">Reference proteome</keyword>